<name>A0A2U8QSX7_9FLAO</name>
<dbReference type="InterPro" id="IPR036249">
    <property type="entry name" value="Thioredoxin-like_sf"/>
</dbReference>
<proteinExistence type="predicted"/>
<dbReference type="InterPro" id="IPR013766">
    <property type="entry name" value="Thioredoxin_domain"/>
</dbReference>
<dbReference type="AlphaFoldDB" id="A0A2U8QSX7"/>
<dbReference type="PANTHER" id="PTHR45663:SF11">
    <property type="entry name" value="GEO12009P1"/>
    <property type="match status" value="1"/>
</dbReference>
<dbReference type="Pfam" id="PF00085">
    <property type="entry name" value="Thioredoxin"/>
    <property type="match status" value="1"/>
</dbReference>
<evidence type="ECO:0000313" key="3">
    <source>
        <dbReference type="Proteomes" id="UP000245429"/>
    </source>
</evidence>
<gene>
    <name evidence="2" type="ORF">DI487_03055</name>
</gene>
<dbReference type="Proteomes" id="UP000245429">
    <property type="component" value="Chromosome"/>
</dbReference>
<dbReference type="Gene3D" id="3.40.30.10">
    <property type="entry name" value="Glutaredoxin"/>
    <property type="match status" value="1"/>
</dbReference>
<dbReference type="GO" id="GO:0045454">
    <property type="term" value="P:cell redox homeostasis"/>
    <property type="evidence" value="ECO:0007669"/>
    <property type="project" value="TreeGrafter"/>
</dbReference>
<dbReference type="PROSITE" id="PS51352">
    <property type="entry name" value="THIOREDOXIN_2"/>
    <property type="match status" value="1"/>
</dbReference>
<dbReference type="RefSeq" id="WP_109568352.1">
    <property type="nucleotide sequence ID" value="NZ_CP029463.1"/>
</dbReference>
<evidence type="ECO:0000259" key="1">
    <source>
        <dbReference type="PROSITE" id="PS51352"/>
    </source>
</evidence>
<dbReference type="CDD" id="cd02947">
    <property type="entry name" value="TRX_family"/>
    <property type="match status" value="1"/>
</dbReference>
<dbReference type="GO" id="GO:0015035">
    <property type="term" value="F:protein-disulfide reductase activity"/>
    <property type="evidence" value="ECO:0007669"/>
    <property type="project" value="TreeGrafter"/>
</dbReference>
<sequence length="101" mass="11343">MENTLLEIIQDEKPALVEFTIADCDPCEMMAPTLRQVKNVFGKRINVSIITVNSLDEIAEKYNIKSVPTTALFCKGEILWQSSSVLSKQEIINIVLDKIDS</sequence>
<accession>A0A2U8QSX7</accession>
<organism evidence="2 3">
    <name type="scientific">Flavobacterium sediminis</name>
    <dbReference type="NCBI Taxonomy" id="2201181"/>
    <lineage>
        <taxon>Bacteria</taxon>
        <taxon>Pseudomonadati</taxon>
        <taxon>Bacteroidota</taxon>
        <taxon>Flavobacteriia</taxon>
        <taxon>Flavobacteriales</taxon>
        <taxon>Flavobacteriaceae</taxon>
        <taxon>Flavobacterium</taxon>
    </lineage>
</organism>
<reference evidence="2 3" key="1">
    <citation type="submission" date="2018-05" db="EMBL/GenBank/DDBJ databases">
        <title>Flavobacterium sp. MEBiC07310.</title>
        <authorList>
            <person name="Baek K."/>
        </authorList>
    </citation>
    <scope>NUCLEOTIDE SEQUENCE [LARGE SCALE GENOMIC DNA]</scope>
    <source>
        <strain evidence="2 3">MEBiC07310</strain>
    </source>
</reference>
<dbReference type="GO" id="GO:0005829">
    <property type="term" value="C:cytosol"/>
    <property type="evidence" value="ECO:0007669"/>
    <property type="project" value="TreeGrafter"/>
</dbReference>
<dbReference type="SUPFAM" id="SSF52833">
    <property type="entry name" value="Thioredoxin-like"/>
    <property type="match status" value="1"/>
</dbReference>
<dbReference type="OrthoDB" id="1375719at2"/>
<protein>
    <submittedName>
        <fullName evidence="2">Thiol reductase thioredoxin</fullName>
    </submittedName>
</protein>
<feature type="domain" description="Thioredoxin" evidence="1">
    <location>
        <begin position="1"/>
        <end position="101"/>
    </location>
</feature>
<dbReference type="EMBL" id="CP029463">
    <property type="protein sequence ID" value="AWM12944.1"/>
    <property type="molecule type" value="Genomic_DNA"/>
</dbReference>
<evidence type="ECO:0000313" key="2">
    <source>
        <dbReference type="EMBL" id="AWM12944.1"/>
    </source>
</evidence>
<dbReference type="KEGG" id="fse:DI487_03055"/>
<keyword evidence="3" id="KW-1185">Reference proteome</keyword>
<dbReference type="PANTHER" id="PTHR45663">
    <property type="entry name" value="GEO12009P1"/>
    <property type="match status" value="1"/>
</dbReference>